<keyword evidence="3" id="KW-1185">Reference proteome</keyword>
<protein>
    <recommendedName>
        <fullName evidence="1">Arrestin-like N-terminal domain-containing protein</fullName>
    </recommendedName>
</protein>
<accession>A0ABQ0LYM6</accession>
<dbReference type="InterPro" id="IPR050357">
    <property type="entry name" value="Arrestin_domain-protein"/>
</dbReference>
<organism evidence="2 3">
    <name type="scientific">Mycena chlorophos</name>
    <name type="common">Agaric fungus</name>
    <name type="synonym">Agaricus chlorophos</name>
    <dbReference type="NCBI Taxonomy" id="658473"/>
    <lineage>
        <taxon>Eukaryota</taxon>
        <taxon>Fungi</taxon>
        <taxon>Dikarya</taxon>
        <taxon>Basidiomycota</taxon>
        <taxon>Agaricomycotina</taxon>
        <taxon>Agaricomycetes</taxon>
        <taxon>Agaricomycetidae</taxon>
        <taxon>Agaricales</taxon>
        <taxon>Marasmiineae</taxon>
        <taxon>Mycenaceae</taxon>
        <taxon>Mycena</taxon>
    </lineage>
</organism>
<dbReference type="EMBL" id="DF849259">
    <property type="protein sequence ID" value="GAT56176.1"/>
    <property type="molecule type" value="Genomic_DNA"/>
</dbReference>
<dbReference type="Proteomes" id="UP000815677">
    <property type="component" value="Unassembled WGS sequence"/>
</dbReference>
<feature type="domain" description="Arrestin-like N-terminal" evidence="1">
    <location>
        <begin position="17"/>
        <end position="153"/>
    </location>
</feature>
<dbReference type="Pfam" id="PF00339">
    <property type="entry name" value="Arrestin_N"/>
    <property type="match status" value="1"/>
</dbReference>
<evidence type="ECO:0000313" key="2">
    <source>
        <dbReference type="EMBL" id="GAT56176.1"/>
    </source>
</evidence>
<evidence type="ECO:0000313" key="3">
    <source>
        <dbReference type="Proteomes" id="UP000815677"/>
    </source>
</evidence>
<proteinExistence type="predicted"/>
<dbReference type="InterPro" id="IPR014752">
    <property type="entry name" value="Arrestin-like_C"/>
</dbReference>
<sequence length="392" mass="43645">MAPQKDSLPSVFTLCCPDTVRVAGETIEGHVELDLHRAQQDGVEDVSITLKGSVITTIHETNTDGSDTKHQSTIPLIDTTTSLWQRGAAFPLPGSHILDLPFEFQLPSSLPPSFHFAVHHHKVSINYTMEILGSRPGLLRKDRRITKTFAVLPAASPTQIEAKLSLKQGWVGPWKTTVSEMKVRQGLCGGFGFARLEVEMPKLHSFPRATPVPLQIMVETRTKPMLRTKQPFDKHQKPLFPSPPDDIGRLKLNFCRETKMLAHRRSATRTDSHCISSATAKAVTSPPAEWIPDSEHPERGVWKRSVQFHSTICLPFAPTFATETVQCKYYLRLDLPFPGRNNLSVYVPIRLDPVDPCPLPTDLNYALIPPESPPPMDADIPPTYLSAIEHGL</sequence>
<gene>
    <name evidence="2" type="ORF">MCHLO_12861</name>
</gene>
<dbReference type="Gene3D" id="2.60.40.640">
    <property type="match status" value="1"/>
</dbReference>
<evidence type="ECO:0000259" key="1">
    <source>
        <dbReference type="Pfam" id="PF00339"/>
    </source>
</evidence>
<dbReference type="InterPro" id="IPR014756">
    <property type="entry name" value="Ig_E-set"/>
</dbReference>
<name>A0ABQ0LYM6_MYCCL</name>
<dbReference type="PANTHER" id="PTHR11188">
    <property type="entry name" value="ARRESTIN DOMAIN CONTAINING PROTEIN"/>
    <property type="match status" value="1"/>
</dbReference>
<reference evidence="2" key="1">
    <citation type="submission" date="2014-09" db="EMBL/GenBank/DDBJ databases">
        <title>Genome sequence of the luminous mushroom Mycena chlorophos for searching fungal bioluminescence genes.</title>
        <authorList>
            <person name="Tanaka Y."/>
            <person name="Kasuga D."/>
            <person name="Oba Y."/>
            <person name="Hase S."/>
            <person name="Sato K."/>
            <person name="Oba Y."/>
            <person name="Sakakibara Y."/>
        </authorList>
    </citation>
    <scope>NUCLEOTIDE SEQUENCE</scope>
</reference>
<dbReference type="SUPFAM" id="SSF81296">
    <property type="entry name" value="E set domains"/>
    <property type="match status" value="1"/>
</dbReference>
<dbReference type="PANTHER" id="PTHR11188:SF17">
    <property type="entry name" value="FI21816P1"/>
    <property type="match status" value="1"/>
</dbReference>
<dbReference type="InterPro" id="IPR011021">
    <property type="entry name" value="Arrestin-like_N"/>
</dbReference>